<dbReference type="SMART" id="SM00329">
    <property type="entry name" value="BPI2"/>
    <property type="match status" value="1"/>
</dbReference>
<dbReference type="InterPro" id="IPR032942">
    <property type="entry name" value="BPI/LBP/Plunc"/>
</dbReference>
<dbReference type="InterPro" id="IPR001124">
    <property type="entry name" value="Lipid-bd_serum_glycop_C"/>
</dbReference>
<evidence type="ECO:0000259" key="1">
    <source>
        <dbReference type="SMART" id="SM00329"/>
    </source>
</evidence>
<dbReference type="InterPro" id="IPR017943">
    <property type="entry name" value="Bactericidal_perm-incr_a/b_dom"/>
</dbReference>
<dbReference type="SUPFAM" id="SSF55394">
    <property type="entry name" value="Bactericidal permeability-increasing protein, BPI"/>
    <property type="match status" value="2"/>
</dbReference>
<dbReference type="Proteomes" id="UP000038045">
    <property type="component" value="Unplaced"/>
</dbReference>
<dbReference type="PANTHER" id="PTHR10504:SF133">
    <property type="entry name" value="LIPID-BINDING SERUM GLYCOPROTEIN C-TERMINAL DOMAIN-CONTAINING PROTEIN"/>
    <property type="match status" value="1"/>
</dbReference>
<sequence length="542" mass="61391">MIIRALLSCHKPPPYKKTIILIISSLFIQCNVGQYLANNYFTSPDINAGFYTDISQKAYDLMGSFLTDRVIKIMKISSIDFNITYPVNSIQTIQLTSIGLTNFDDVSFTSKMEVSNIDNQIKWIGKNFKGTFKIQYKIISQGGETSGFVPMTIDGSTFTFMLMTGINGDGHLKTELSKCIATIEKVNLQFSSTDNDSLKETIPIMYKAIRENIHNILCPTFTEELVPIISNRLMNTPLSVSLFDHYFINYGLLGGIKYQENGTQIGHRGNVFGILRQGRTRLNDFRLPFKAIQLQSPEILRNQKMITFTMSNYTLSSLLFWMDQYRKFDFEISKNVINNTQIGGYLRTDCSNEDICAGTLFPALAEKFPNGIVMIKTHTIATPTVKIIKKGVSITFDSRVDAFVEQADKKRRFLTANMFAELSLQRAHFKDYTLNGQLKIDKTKISNVVSLVDGITSDSLEFLVNALNELFIADEMLKKLQSGIKLPIMLDFEQKNSEIIYDDDKIVISANYCFEDNCKNSEDETLSASIDQDANYYDVVES</sequence>
<dbReference type="STRING" id="131310.A0A0N4ZQT0"/>
<organism evidence="2 3">
    <name type="scientific">Parastrongyloides trichosuri</name>
    <name type="common">Possum-specific nematode worm</name>
    <dbReference type="NCBI Taxonomy" id="131310"/>
    <lineage>
        <taxon>Eukaryota</taxon>
        <taxon>Metazoa</taxon>
        <taxon>Ecdysozoa</taxon>
        <taxon>Nematoda</taxon>
        <taxon>Chromadorea</taxon>
        <taxon>Rhabditida</taxon>
        <taxon>Tylenchina</taxon>
        <taxon>Panagrolaimomorpha</taxon>
        <taxon>Strongyloidoidea</taxon>
        <taxon>Strongyloididae</taxon>
        <taxon>Parastrongyloides</taxon>
    </lineage>
</organism>
<dbReference type="GO" id="GO:0008289">
    <property type="term" value="F:lipid binding"/>
    <property type="evidence" value="ECO:0007669"/>
    <property type="project" value="InterPro"/>
</dbReference>
<dbReference type="PANTHER" id="PTHR10504">
    <property type="entry name" value="BACTERICIDAL PERMEABILITY-INCREASING BPI PROTEIN-RELATED"/>
    <property type="match status" value="1"/>
</dbReference>
<name>A0A0N4ZQT0_PARTI</name>
<reference evidence="3" key="1">
    <citation type="submission" date="2017-02" db="UniProtKB">
        <authorList>
            <consortium name="WormBaseParasite"/>
        </authorList>
    </citation>
    <scope>IDENTIFICATION</scope>
</reference>
<evidence type="ECO:0000313" key="2">
    <source>
        <dbReference type="Proteomes" id="UP000038045"/>
    </source>
</evidence>
<accession>A0A0N4ZQT0</accession>
<dbReference type="WBParaSite" id="PTRK_0001087100.1">
    <property type="protein sequence ID" value="PTRK_0001087100.1"/>
    <property type="gene ID" value="PTRK_0001087100"/>
</dbReference>
<dbReference type="AlphaFoldDB" id="A0A0N4ZQT0"/>
<dbReference type="Gene3D" id="3.15.20.10">
    <property type="entry name" value="Bactericidal permeability-increasing protein, domain 2"/>
    <property type="match status" value="1"/>
</dbReference>
<evidence type="ECO:0000313" key="3">
    <source>
        <dbReference type="WBParaSite" id="PTRK_0001087100.1"/>
    </source>
</evidence>
<dbReference type="Gene3D" id="3.15.10.10">
    <property type="entry name" value="Bactericidal permeability-increasing protein, domain 1"/>
    <property type="match status" value="1"/>
</dbReference>
<protein>
    <submittedName>
        <fullName evidence="3">BPI2 domain-containing protein</fullName>
    </submittedName>
</protein>
<dbReference type="GO" id="GO:0005615">
    <property type="term" value="C:extracellular space"/>
    <property type="evidence" value="ECO:0007669"/>
    <property type="project" value="TreeGrafter"/>
</dbReference>
<dbReference type="Pfam" id="PF02886">
    <property type="entry name" value="LBP_BPI_CETP_C"/>
    <property type="match status" value="1"/>
</dbReference>
<keyword evidence="2" id="KW-1185">Reference proteome</keyword>
<proteinExistence type="predicted"/>
<feature type="domain" description="Lipid-binding serum glycoprotein C-terminal" evidence="1">
    <location>
        <begin position="300"/>
        <end position="510"/>
    </location>
</feature>